<evidence type="ECO:0000256" key="3">
    <source>
        <dbReference type="SAM" id="Phobius"/>
    </source>
</evidence>
<feature type="region of interest" description="Disordered" evidence="2">
    <location>
        <begin position="892"/>
        <end position="914"/>
    </location>
</feature>
<dbReference type="InterPro" id="IPR007803">
    <property type="entry name" value="Asp/Arg/Pro-Hydrxlase"/>
</dbReference>
<dbReference type="InterPro" id="IPR039038">
    <property type="entry name" value="ASPH"/>
</dbReference>
<feature type="region of interest" description="Disordered" evidence="2">
    <location>
        <begin position="129"/>
        <end position="490"/>
    </location>
</feature>
<feature type="compositionally biased region" description="Acidic residues" evidence="2">
    <location>
        <begin position="217"/>
        <end position="240"/>
    </location>
</feature>
<dbReference type="STRING" id="62324.A0A182RYZ8"/>
<feature type="compositionally biased region" description="Acidic residues" evidence="2">
    <location>
        <begin position="329"/>
        <end position="366"/>
    </location>
</feature>
<dbReference type="GO" id="GO:0005783">
    <property type="term" value="C:endoplasmic reticulum"/>
    <property type="evidence" value="ECO:0007669"/>
    <property type="project" value="TreeGrafter"/>
</dbReference>
<keyword evidence="3" id="KW-0472">Membrane</keyword>
<feature type="compositionally biased region" description="Acidic residues" evidence="2">
    <location>
        <begin position="1021"/>
        <end position="1031"/>
    </location>
</feature>
<feature type="compositionally biased region" description="Acidic residues" evidence="2">
    <location>
        <begin position="145"/>
        <end position="200"/>
    </location>
</feature>
<accession>A0A182RYZ8</accession>
<feature type="compositionally biased region" description="Acidic residues" evidence="2">
    <location>
        <begin position="393"/>
        <end position="422"/>
    </location>
</feature>
<comment type="similarity">
    <text evidence="1">Belongs to the aspartyl/asparaginyl beta-hydroxylase family.</text>
</comment>
<dbReference type="PANTHER" id="PTHR12366:SF29">
    <property type="entry name" value="ASPARTYL BETA-HYDROXYLASE, ISOFORM L"/>
    <property type="match status" value="1"/>
</dbReference>
<feature type="transmembrane region" description="Helical" evidence="3">
    <location>
        <begin position="66"/>
        <end position="84"/>
    </location>
</feature>
<name>A0A182RYZ8_ANOFN</name>
<feature type="compositionally biased region" description="Basic and acidic residues" evidence="2">
    <location>
        <begin position="584"/>
        <end position="605"/>
    </location>
</feature>
<feature type="compositionally biased region" description="Basic and acidic residues" evidence="2">
    <location>
        <begin position="310"/>
        <end position="328"/>
    </location>
</feature>
<dbReference type="SUPFAM" id="SSF48452">
    <property type="entry name" value="TPR-like"/>
    <property type="match status" value="1"/>
</dbReference>
<proteinExistence type="inferred from homology"/>
<dbReference type="PANTHER" id="PTHR12366">
    <property type="entry name" value="ASPARTYL/ASPARAGINYL BETA-HYDROXYLASE"/>
    <property type="match status" value="1"/>
</dbReference>
<dbReference type="SUPFAM" id="SSF51197">
    <property type="entry name" value="Clavaminate synthase-like"/>
    <property type="match status" value="1"/>
</dbReference>
<feature type="compositionally biased region" description="Acidic residues" evidence="2">
    <location>
        <begin position="546"/>
        <end position="566"/>
    </location>
</feature>
<evidence type="ECO:0000313" key="5">
    <source>
        <dbReference type="EnsemblMetazoa" id="AFUN011529-PB"/>
    </source>
</evidence>
<sequence length="1500" mass="168489">MSGDTQPKKRKDKKRKKDDEDTVKETTVHAPKQSSAGAAQAAKEPGDIQMHIHSDHGTGGHWCAKIVFFVLLAGLGALIGLILMESQGVSNDDTPLSESRYSEFFNGWVDETRQDDHHHDEILAAINSLDDHDDDGGDEHHAADDHDDDDDAHDQDGDDDHDDGAPYAEEEDHDDDEEGVQDDDEDEGPAQKLDDDEVEEIFIQQEAAAQQQAAAAAEDDDNDDDDDDGQDDEDDDDDAGADDKINNVVDDDDDDDNDDKNEAPNNGQDNDDDNDEDDENDNDQDDADGNDDDDDDDKDTVDDDVLTNTKTEKNDKFDNDKNNEQNKNDDDDDGDDGDDDDDDEADMKIEDNDENDEDDDDDEDDVELKSKQDNTESVVKRNAGAGNTKARDADDDDDDDDVVNEIADDDDDQDDTPFDEELSNALNDRTNQRLRTLENSSIDEGILKSSVQSSTTSKTDDREPEQNQAQPSPTTPSTEEAVTGDILKDQMDELVRNYNKLAESLNVPKVEDVPANTHGTVEVQDGDDDGDEAEIEEVTRGSQPANDDDDDDEDDDDNAVDDDDDDKTAFGEFVDNDGGEEEYLEKVRAEQQRRAAAEEERRAAVEPEEESSLTVKIFVGVALLGAAHLLLTSPRAPTKKPTNESDDKLKVDSIPANVSSTINPTIEPTKALNVEPTVTKTVLDDFVYASPANRSFSDNTGVIEGNVIIFDDNDDVERYSGDDYEYEMEEEIEEGDEEAIPEEDDEEKNVIKQEQEIGAFVPITFEDFNSMYRSPVETVEIERQQETFSIQSASMEQPTAKKVTKDSLLARKKPPKGAVNKLIYGLHKDPIVIPADGTETQTDRMHEPVEKSENVSVKVEAKSVLTALLSEIPSPPIERDHAFVKLVPTGSTVARTPSPAESARNSGAAAQSVKPKHVEFLLPERNELEYELEPEFELERTSPLPAGDNGSKENLFVPDTSEEELEPNEYAEEYSEYAEEEEIVYEDEDEVIDDIESVLLNQYGSDEEEEPLTDDNIPPGGDEEEASDVDDADLMRRLEEKYGKLPATEAAAPEGNDDDDEATAAGWTKIPSRAEEADRSYQEELRRAEQQLDENKPQEALAIFDRIILGKPNSIAALVGRARCLDALAEQRRSNTVLIEAITAYRKVIEQELAVDDATLKTIAERCIDRMRFQGQHAKAIEVHKVLIRRFDNEPQYRNQLAVSYLYMNRLAEAKAVLHETLLRWIDDGFALVHYGFILKTLDQNMELAAQYLQEGIETEHPGTQDGRFYFQLGDALQRLGRNREALDVYRKGVQKKLFLSLYQRSLYNVDGLRSRPFWTVDQTTYATELELIRTEWKQVRDEGLKLLNSAGVFVNESENLRDRGDWKQLELFSRGTRVERNCARAPLTCRLVEQYFPAARTCKRGQVKFSVMHPGTHVWPHCGPTNCRIRAHLGLRVPQGTYIRVAEETRSWEDGKWLIFDDSFEHEVWHNGTETRLVLIVDFWHPDLTESQRRSLSPI</sequence>
<feature type="compositionally biased region" description="Basic and acidic residues" evidence="2">
    <location>
        <begin position="1072"/>
        <end position="1082"/>
    </location>
</feature>
<reference evidence="5" key="1">
    <citation type="journal article" date="2019" name="Gigascience">
        <title>A chromosome-scale assembly of the major African malaria vector Anopheles funestus.</title>
        <authorList>
            <person name="Ghurye J."/>
            <person name="Koren S."/>
            <person name="Small S.T."/>
            <person name="Redmond S."/>
            <person name="Howell P."/>
            <person name="Phillippy A.M."/>
            <person name="Besansky N.J."/>
        </authorList>
    </citation>
    <scope>NUCLEOTIDE SEQUENCE</scope>
    <source>
        <strain evidence="5">FUMOZ</strain>
    </source>
</reference>
<dbReference type="EnsemblMetazoa" id="AFUN011529-RB">
    <property type="protein sequence ID" value="AFUN011529-PB"/>
    <property type="gene ID" value="AFUN011529"/>
</dbReference>
<feature type="compositionally biased region" description="Low complexity" evidence="2">
    <location>
        <begin position="448"/>
        <end position="457"/>
    </location>
</feature>
<organism evidence="5">
    <name type="scientific">Anopheles funestus</name>
    <name type="common">African malaria mosquito</name>
    <dbReference type="NCBI Taxonomy" id="62324"/>
    <lineage>
        <taxon>Eukaryota</taxon>
        <taxon>Metazoa</taxon>
        <taxon>Ecdysozoa</taxon>
        <taxon>Arthropoda</taxon>
        <taxon>Hexapoda</taxon>
        <taxon>Insecta</taxon>
        <taxon>Pterygota</taxon>
        <taxon>Neoptera</taxon>
        <taxon>Endopterygota</taxon>
        <taxon>Diptera</taxon>
        <taxon>Nematocera</taxon>
        <taxon>Culicoidea</taxon>
        <taxon>Culicidae</taxon>
        <taxon>Anophelinae</taxon>
        <taxon>Anopheles</taxon>
    </lineage>
</organism>
<keyword evidence="3" id="KW-1133">Transmembrane helix</keyword>
<protein>
    <submittedName>
        <fullName evidence="5">Asp_Arg_Hydrox domain-containing protein</fullName>
    </submittedName>
</protein>
<feature type="region of interest" description="Disordered" evidence="2">
    <location>
        <begin position="932"/>
        <end position="1031"/>
    </location>
</feature>
<feature type="compositionally biased region" description="Polar residues" evidence="2">
    <location>
        <begin position="424"/>
        <end position="442"/>
    </location>
</feature>
<feature type="compositionally biased region" description="Acidic residues" evidence="2">
    <location>
        <begin position="574"/>
        <end position="583"/>
    </location>
</feature>
<evidence type="ECO:0000256" key="2">
    <source>
        <dbReference type="SAM" id="MobiDB-lite"/>
    </source>
</evidence>
<feature type="compositionally biased region" description="Acidic residues" evidence="2">
    <location>
        <begin position="269"/>
        <end position="305"/>
    </location>
</feature>
<evidence type="ECO:0000259" key="4">
    <source>
        <dbReference type="Pfam" id="PF05118"/>
    </source>
</evidence>
<dbReference type="Pfam" id="PF05118">
    <property type="entry name" value="Asp_Arg_Hydrox"/>
    <property type="match status" value="1"/>
</dbReference>
<keyword evidence="3" id="KW-0812">Transmembrane</keyword>
<feature type="region of interest" description="Disordered" evidence="2">
    <location>
        <begin position="1"/>
        <end position="44"/>
    </location>
</feature>
<feature type="region of interest" description="Disordered" evidence="2">
    <location>
        <begin position="1043"/>
        <end position="1082"/>
    </location>
</feature>
<dbReference type="InterPro" id="IPR027443">
    <property type="entry name" value="IPNS-like_sf"/>
</dbReference>
<dbReference type="Gene3D" id="2.60.120.330">
    <property type="entry name" value="B-lactam Antibiotic, Isopenicillin N Synthase, Chain"/>
    <property type="match status" value="1"/>
</dbReference>
<feature type="domain" description="Aspartyl/asparaginy/proline hydroxylase" evidence="4">
    <location>
        <begin position="1336"/>
        <end position="1487"/>
    </location>
</feature>
<dbReference type="GO" id="GO:0062101">
    <property type="term" value="F:peptidyl-aspartic acid 3-dioxygenase activity"/>
    <property type="evidence" value="ECO:0007669"/>
    <property type="project" value="InterPro"/>
</dbReference>
<reference evidence="5" key="2">
    <citation type="submission" date="2020-05" db="UniProtKB">
        <authorList>
            <consortium name="EnsemblMetazoa"/>
        </authorList>
    </citation>
    <scope>IDENTIFICATION</scope>
    <source>
        <strain evidence="5">FUMOZ</strain>
    </source>
</reference>
<feature type="compositionally biased region" description="Acidic residues" evidence="2">
    <location>
        <begin position="524"/>
        <end position="536"/>
    </location>
</feature>
<feature type="compositionally biased region" description="Polar residues" evidence="2">
    <location>
        <begin position="466"/>
        <end position="480"/>
    </location>
</feature>
<evidence type="ECO:0000256" key="1">
    <source>
        <dbReference type="ARBA" id="ARBA00007730"/>
    </source>
</evidence>
<feature type="compositionally biased region" description="Low complexity" evidence="2">
    <location>
        <begin position="28"/>
        <end position="43"/>
    </location>
</feature>
<dbReference type="VEuPathDB" id="VectorBase:AFUN011529"/>
<dbReference type="InterPro" id="IPR011990">
    <property type="entry name" value="TPR-like_helical_dom_sf"/>
</dbReference>
<dbReference type="VEuPathDB" id="VectorBase:AFUN2_004426"/>
<feature type="compositionally biased region" description="Acidic residues" evidence="2">
    <location>
        <begin position="249"/>
        <end position="259"/>
    </location>
</feature>
<dbReference type="Gene3D" id="1.25.40.10">
    <property type="entry name" value="Tetratricopeptide repeat domain"/>
    <property type="match status" value="1"/>
</dbReference>
<feature type="compositionally biased region" description="Basic and acidic residues" evidence="2">
    <location>
        <begin position="17"/>
        <end position="27"/>
    </location>
</feature>
<accession>A0A4Y0B9P9</accession>
<feature type="region of interest" description="Disordered" evidence="2">
    <location>
        <begin position="504"/>
        <end position="610"/>
    </location>
</feature>
<feature type="compositionally biased region" description="Acidic residues" evidence="2">
    <location>
        <begin position="960"/>
        <end position="996"/>
    </location>
</feature>
<feature type="compositionally biased region" description="Low complexity" evidence="2">
    <location>
        <begin position="204"/>
        <end position="216"/>
    </location>
</feature>